<organism evidence="3 4">
    <name type="scientific">Carboxydothermus ferrireducens DSM 11255</name>
    <dbReference type="NCBI Taxonomy" id="1119529"/>
    <lineage>
        <taxon>Bacteria</taxon>
        <taxon>Bacillati</taxon>
        <taxon>Bacillota</taxon>
        <taxon>Clostridia</taxon>
        <taxon>Thermoanaerobacterales</taxon>
        <taxon>Thermoanaerobacteraceae</taxon>
        <taxon>Carboxydothermus</taxon>
    </lineage>
</organism>
<feature type="chain" id="PRO_5045264593" description="Doubled CXXCH domain-containing protein" evidence="2">
    <location>
        <begin position="29"/>
        <end position="148"/>
    </location>
</feature>
<feature type="compositionally biased region" description="Low complexity" evidence="1">
    <location>
        <begin position="62"/>
        <end position="71"/>
    </location>
</feature>
<gene>
    <name evidence="3" type="ORF">HDG70_000484</name>
</gene>
<sequence length="148" mass="16208">MKKKIALGILAVFAALILAAYNAHQAFARPEYSSDPNKCTPCHTDGRTASGTKPAPKPAPAPSGTKATTTKKSPHKGYYLYNHQLEVLKNGNASCSKCHSVDFCVSCHINMAKPVTWDTKHYKLNSKTVNVHQIPCVSCHKDFKKKKP</sequence>
<keyword evidence="2" id="KW-0732">Signal</keyword>
<protein>
    <recommendedName>
        <fullName evidence="5">Doubled CXXCH domain-containing protein</fullName>
    </recommendedName>
</protein>
<evidence type="ECO:0000256" key="2">
    <source>
        <dbReference type="SAM" id="SignalP"/>
    </source>
</evidence>
<reference evidence="3 4" key="1">
    <citation type="submission" date="2020-07" db="EMBL/GenBank/DDBJ databases">
        <title>Genomic Encyclopedia of Type Strains, Phase III (KMG-III): the genomes of soil and plant-associated and newly described type strains.</title>
        <authorList>
            <person name="Whitman W."/>
        </authorList>
    </citation>
    <scope>NUCLEOTIDE SEQUENCE [LARGE SCALE GENOMIC DNA]</scope>
    <source>
        <strain evidence="3 4">DSM 11255</strain>
    </source>
</reference>
<feature type="region of interest" description="Disordered" evidence="1">
    <location>
        <begin position="43"/>
        <end position="72"/>
    </location>
</feature>
<dbReference type="RefSeq" id="WP_028053101.1">
    <property type="nucleotide sequence ID" value="NZ_JACCBS010000001.1"/>
</dbReference>
<comment type="caution">
    <text evidence="3">The sequence shown here is derived from an EMBL/GenBank/DDBJ whole genome shotgun (WGS) entry which is preliminary data.</text>
</comment>
<dbReference type="Proteomes" id="UP000604066">
    <property type="component" value="Unassembled WGS sequence"/>
</dbReference>
<dbReference type="EMBL" id="JACCBS010000001">
    <property type="protein sequence ID" value="NYE56778.1"/>
    <property type="molecule type" value="Genomic_DNA"/>
</dbReference>
<dbReference type="InterPro" id="IPR036280">
    <property type="entry name" value="Multihaem_cyt_sf"/>
</dbReference>
<evidence type="ECO:0000256" key="1">
    <source>
        <dbReference type="SAM" id="MobiDB-lite"/>
    </source>
</evidence>
<name>A0ABX2R6H5_9THEO</name>
<evidence type="ECO:0000313" key="3">
    <source>
        <dbReference type="EMBL" id="NYE56778.1"/>
    </source>
</evidence>
<dbReference type="SUPFAM" id="SSF48695">
    <property type="entry name" value="Multiheme cytochromes"/>
    <property type="match status" value="1"/>
</dbReference>
<proteinExistence type="predicted"/>
<keyword evidence="4" id="KW-1185">Reference proteome</keyword>
<evidence type="ECO:0000313" key="4">
    <source>
        <dbReference type="Proteomes" id="UP000604066"/>
    </source>
</evidence>
<feature type="signal peptide" evidence="2">
    <location>
        <begin position="1"/>
        <end position="28"/>
    </location>
</feature>
<evidence type="ECO:0008006" key="5">
    <source>
        <dbReference type="Google" id="ProtNLM"/>
    </source>
</evidence>
<accession>A0ABX2R6H5</accession>
<dbReference type="Gene3D" id="3.90.10.10">
    <property type="entry name" value="Cytochrome C3"/>
    <property type="match status" value="1"/>
</dbReference>